<feature type="compositionally biased region" description="Basic and acidic residues" evidence="1">
    <location>
        <begin position="97"/>
        <end position="107"/>
    </location>
</feature>
<evidence type="ECO:0000313" key="3">
    <source>
        <dbReference type="Proteomes" id="UP000827986"/>
    </source>
</evidence>
<dbReference type="EMBL" id="JAHDVG010000468">
    <property type="protein sequence ID" value="KAH1181619.1"/>
    <property type="molecule type" value="Genomic_DNA"/>
</dbReference>
<name>A0A9D4B611_9SAUR</name>
<dbReference type="Proteomes" id="UP000827986">
    <property type="component" value="Unassembled WGS sequence"/>
</dbReference>
<organism evidence="2 3">
    <name type="scientific">Mauremys mutica</name>
    <name type="common">yellowpond turtle</name>
    <dbReference type="NCBI Taxonomy" id="74926"/>
    <lineage>
        <taxon>Eukaryota</taxon>
        <taxon>Metazoa</taxon>
        <taxon>Chordata</taxon>
        <taxon>Craniata</taxon>
        <taxon>Vertebrata</taxon>
        <taxon>Euteleostomi</taxon>
        <taxon>Archelosauria</taxon>
        <taxon>Testudinata</taxon>
        <taxon>Testudines</taxon>
        <taxon>Cryptodira</taxon>
        <taxon>Durocryptodira</taxon>
        <taxon>Testudinoidea</taxon>
        <taxon>Geoemydidae</taxon>
        <taxon>Geoemydinae</taxon>
        <taxon>Mauremys</taxon>
    </lineage>
</organism>
<feature type="region of interest" description="Disordered" evidence="1">
    <location>
        <begin position="85"/>
        <end position="107"/>
    </location>
</feature>
<dbReference type="AlphaFoldDB" id="A0A9D4B611"/>
<feature type="compositionally biased region" description="Low complexity" evidence="1">
    <location>
        <begin position="59"/>
        <end position="68"/>
    </location>
</feature>
<sequence length="107" mass="11217">MSMPTRYSTSFPSKRETSPPILKDFNIISIQSSPGNCNTQIASLKSLCRSSHSCLHGTSASPSPQSSSGLMQVSLQVQGSVLGQQSRVGGLGTGQGHSDHFLHSITG</sequence>
<evidence type="ECO:0000313" key="2">
    <source>
        <dbReference type="EMBL" id="KAH1181619.1"/>
    </source>
</evidence>
<proteinExistence type="predicted"/>
<feature type="region of interest" description="Disordered" evidence="1">
    <location>
        <begin position="52"/>
        <end position="71"/>
    </location>
</feature>
<evidence type="ECO:0000256" key="1">
    <source>
        <dbReference type="SAM" id="MobiDB-lite"/>
    </source>
</evidence>
<reference evidence="2" key="1">
    <citation type="submission" date="2021-09" db="EMBL/GenBank/DDBJ databases">
        <title>The genome of Mauremys mutica provides insights into the evolution of semi-aquatic lifestyle.</title>
        <authorList>
            <person name="Gong S."/>
            <person name="Gao Y."/>
        </authorList>
    </citation>
    <scope>NUCLEOTIDE SEQUENCE</scope>
    <source>
        <strain evidence="2">MM-2020</strain>
        <tissue evidence="2">Muscle</tissue>
    </source>
</reference>
<keyword evidence="3" id="KW-1185">Reference proteome</keyword>
<gene>
    <name evidence="2" type="ORF">KIL84_005345</name>
</gene>
<comment type="caution">
    <text evidence="2">The sequence shown here is derived from an EMBL/GenBank/DDBJ whole genome shotgun (WGS) entry which is preliminary data.</text>
</comment>
<protein>
    <submittedName>
        <fullName evidence="2">Uncharacterized protein</fullName>
    </submittedName>
</protein>
<accession>A0A9D4B611</accession>